<dbReference type="STRING" id="543379.A0A232EQY2"/>
<accession>A0A232EQY2</accession>
<gene>
    <name evidence="5" type="ORF">TSAR_014530</name>
</gene>
<evidence type="ECO:0000259" key="4">
    <source>
        <dbReference type="Pfam" id="PF18018"/>
    </source>
</evidence>
<sequence>MEQIERKSAEFEDFGRFQIESRSFSKQFSGIYKARLSSLKAKVLKRARAKWSKHKVLHIVDLTKDEYEEVPSIIIGTLYKHQELKPSILKEMAEELQAVPQPSRLNYCSTKDSLYLEDDVSRVKLVGNLTAEALVTGLICAVCGHQTKDGSFWVAVEDVCYPGPYLRPLNQTPSSCAKDHDKFILLLSGLDFVNEADSIPMDLLREWITGSLGEEFVQEEAAKIVRVIIAGNSVRGLPKTFTRKGYFENKRKEALVNLEMHHSVHRLDKFISKIAGSCSVTLMPGEFDPSCHSLPQHSLHPNILPISSRGKNLYGTTNPWIGKIGSRIVGGSSGQPIDDIMKVSNVDLSPLDWLEKTLEWQHFAPTAPDTLAEYPFDQADPLVMNEIPNIYFVGNMKRYETKLVQGIDRNDDSEGQPVRLICIPKFSTSQTAVLVDLDSLDTKPVSFGAVE</sequence>
<keyword evidence="6" id="KW-1185">Reference proteome</keyword>
<dbReference type="GO" id="GO:0006271">
    <property type="term" value="P:DNA strand elongation involved in DNA replication"/>
    <property type="evidence" value="ECO:0007669"/>
    <property type="project" value="TreeGrafter"/>
</dbReference>
<dbReference type="PANTHER" id="PTHR10416">
    <property type="entry name" value="DNA POLYMERASE DELTA SUBUNIT 2"/>
    <property type="match status" value="1"/>
</dbReference>
<evidence type="ECO:0000313" key="5">
    <source>
        <dbReference type="EMBL" id="OXU20751.1"/>
    </source>
</evidence>
<name>A0A232EQY2_9HYME</name>
<comment type="caution">
    <text evidence="5">The sequence shown here is derived from an EMBL/GenBank/DDBJ whole genome shotgun (WGS) entry which is preliminary data.</text>
</comment>
<dbReference type="Proteomes" id="UP000215335">
    <property type="component" value="Unassembled WGS sequence"/>
</dbReference>
<dbReference type="Pfam" id="PF04042">
    <property type="entry name" value="DNA_pol_E_B"/>
    <property type="match status" value="1"/>
</dbReference>
<dbReference type="InterPro" id="IPR024826">
    <property type="entry name" value="DNA_pol_delta/II_ssu"/>
</dbReference>
<evidence type="ECO:0008006" key="7">
    <source>
        <dbReference type="Google" id="ProtNLM"/>
    </source>
</evidence>
<dbReference type="Gene3D" id="3.60.21.50">
    <property type="match status" value="1"/>
</dbReference>
<dbReference type="InterPro" id="IPR007185">
    <property type="entry name" value="DNA_pol_a/d/e_bsu"/>
</dbReference>
<evidence type="ECO:0000256" key="2">
    <source>
        <dbReference type="ARBA" id="ARBA00022705"/>
    </source>
</evidence>
<organism evidence="5 6">
    <name type="scientific">Trichomalopsis sarcophagae</name>
    <dbReference type="NCBI Taxonomy" id="543379"/>
    <lineage>
        <taxon>Eukaryota</taxon>
        <taxon>Metazoa</taxon>
        <taxon>Ecdysozoa</taxon>
        <taxon>Arthropoda</taxon>
        <taxon>Hexapoda</taxon>
        <taxon>Insecta</taxon>
        <taxon>Pterygota</taxon>
        <taxon>Neoptera</taxon>
        <taxon>Endopterygota</taxon>
        <taxon>Hymenoptera</taxon>
        <taxon>Apocrita</taxon>
        <taxon>Proctotrupomorpha</taxon>
        <taxon>Chalcidoidea</taxon>
        <taxon>Pteromalidae</taxon>
        <taxon>Pteromalinae</taxon>
        <taxon>Trichomalopsis</taxon>
    </lineage>
</organism>
<dbReference type="GO" id="GO:0043625">
    <property type="term" value="C:delta DNA polymerase complex"/>
    <property type="evidence" value="ECO:0007669"/>
    <property type="project" value="TreeGrafter"/>
</dbReference>
<evidence type="ECO:0000256" key="1">
    <source>
        <dbReference type="ARBA" id="ARBA00006035"/>
    </source>
</evidence>
<dbReference type="OrthoDB" id="3763at2759"/>
<feature type="domain" description="DNA polymerase delta subunit OB-fold" evidence="4">
    <location>
        <begin position="27"/>
        <end position="154"/>
    </location>
</feature>
<evidence type="ECO:0000313" key="6">
    <source>
        <dbReference type="Proteomes" id="UP000215335"/>
    </source>
</evidence>
<dbReference type="EMBL" id="NNAY01002698">
    <property type="protein sequence ID" value="OXU20751.1"/>
    <property type="molecule type" value="Genomic_DNA"/>
</dbReference>
<dbReference type="PANTHER" id="PTHR10416:SF0">
    <property type="entry name" value="DNA POLYMERASE DELTA SUBUNIT 2"/>
    <property type="match status" value="1"/>
</dbReference>
<dbReference type="Pfam" id="PF18018">
    <property type="entry name" value="DNA_pol_D_N"/>
    <property type="match status" value="1"/>
</dbReference>
<dbReference type="AlphaFoldDB" id="A0A232EQY2"/>
<protein>
    <recommendedName>
        <fullName evidence="7">DNA polymerase delta small subunit</fullName>
    </recommendedName>
</protein>
<comment type="similarity">
    <text evidence="1">Belongs to the DNA polymerase delta/II small subunit family.</text>
</comment>
<evidence type="ECO:0000259" key="3">
    <source>
        <dbReference type="Pfam" id="PF04042"/>
    </source>
</evidence>
<dbReference type="GO" id="GO:0003677">
    <property type="term" value="F:DNA binding"/>
    <property type="evidence" value="ECO:0007669"/>
    <property type="project" value="InterPro"/>
</dbReference>
<dbReference type="InterPro" id="IPR040663">
    <property type="entry name" value="DNA_pol_D_N"/>
</dbReference>
<keyword evidence="2" id="KW-0235">DNA replication</keyword>
<reference evidence="5 6" key="1">
    <citation type="journal article" date="2017" name="Curr. Biol.">
        <title>The Evolution of Venom by Co-option of Single-Copy Genes.</title>
        <authorList>
            <person name="Martinson E.O."/>
            <person name="Mrinalini"/>
            <person name="Kelkar Y.D."/>
            <person name="Chang C.H."/>
            <person name="Werren J.H."/>
        </authorList>
    </citation>
    <scope>NUCLEOTIDE SEQUENCE [LARGE SCALE GENOMIC DNA]</scope>
    <source>
        <strain evidence="5 6">Alberta</strain>
        <tissue evidence="5">Whole body</tissue>
    </source>
</reference>
<dbReference type="Gene3D" id="2.40.50.430">
    <property type="match status" value="1"/>
</dbReference>
<proteinExistence type="inferred from homology"/>
<feature type="domain" description="DNA polymerase alpha/delta/epsilon subunit B" evidence="3">
    <location>
        <begin position="184"/>
        <end position="399"/>
    </location>
</feature>